<proteinExistence type="predicted"/>
<evidence type="ECO:0000313" key="2">
    <source>
        <dbReference type="Proteomes" id="UP000799770"/>
    </source>
</evidence>
<keyword evidence="2" id="KW-1185">Reference proteome</keyword>
<accession>A0A6A5YL20</accession>
<organism evidence="1 2">
    <name type="scientific">Lophiotrema nucula</name>
    <dbReference type="NCBI Taxonomy" id="690887"/>
    <lineage>
        <taxon>Eukaryota</taxon>
        <taxon>Fungi</taxon>
        <taxon>Dikarya</taxon>
        <taxon>Ascomycota</taxon>
        <taxon>Pezizomycotina</taxon>
        <taxon>Dothideomycetes</taxon>
        <taxon>Pleosporomycetidae</taxon>
        <taxon>Pleosporales</taxon>
        <taxon>Lophiotremataceae</taxon>
        <taxon>Lophiotrema</taxon>
    </lineage>
</organism>
<reference evidence="1" key="1">
    <citation type="journal article" date="2020" name="Stud. Mycol.">
        <title>101 Dothideomycetes genomes: a test case for predicting lifestyles and emergence of pathogens.</title>
        <authorList>
            <person name="Haridas S."/>
            <person name="Albert R."/>
            <person name="Binder M."/>
            <person name="Bloem J."/>
            <person name="Labutti K."/>
            <person name="Salamov A."/>
            <person name="Andreopoulos B."/>
            <person name="Baker S."/>
            <person name="Barry K."/>
            <person name="Bills G."/>
            <person name="Bluhm B."/>
            <person name="Cannon C."/>
            <person name="Castanera R."/>
            <person name="Culley D."/>
            <person name="Daum C."/>
            <person name="Ezra D."/>
            <person name="Gonzalez J."/>
            <person name="Henrissat B."/>
            <person name="Kuo A."/>
            <person name="Liang C."/>
            <person name="Lipzen A."/>
            <person name="Lutzoni F."/>
            <person name="Magnuson J."/>
            <person name="Mondo S."/>
            <person name="Nolan M."/>
            <person name="Ohm R."/>
            <person name="Pangilinan J."/>
            <person name="Park H.-J."/>
            <person name="Ramirez L."/>
            <person name="Alfaro M."/>
            <person name="Sun H."/>
            <person name="Tritt A."/>
            <person name="Yoshinaga Y."/>
            <person name="Zwiers L.-H."/>
            <person name="Turgeon B."/>
            <person name="Goodwin S."/>
            <person name="Spatafora J."/>
            <person name="Crous P."/>
            <person name="Grigoriev I."/>
        </authorList>
    </citation>
    <scope>NUCLEOTIDE SEQUENCE</scope>
    <source>
        <strain evidence="1">CBS 627.86</strain>
    </source>
</reference>
<sequence>MIKSQVRWSPTRRWSTDNTKTFIICPVFQPRMSTYELREQTREATAGIIEIR</sequence>
<protein>
    <submittedName>
        <fullName evidence="1">Uncharacterized protein</fullName>
    </submittedName>
</protein>
<dbReference type="EMBL" id="ML977359">
    <property type="protein sequence ID" value="KAF2106858.1"/>
    <property type="molecule type" value="Genomic_DNA"/>
</dbReference>
<dbReference type="Proteomes" id="UP000799770">
    <property type="component" value="Unassembled WGS sequence"/>
</dbReference>
<dbReference type="AlphaFoldDB" id="A0A6A5YL20"/>
<gene>
    <name evidence="1" type="ORF">BDV96DRAFT_590591</name>
</gene>
<evidence type="ECO:0000313" key="1">
    <source>
        <dbReference type="EMBL" id="KAF2106858.1"/>
    </source>
</evidence>
<name>A0A6A5YL20_9PLEO</name>